<sequence>MPLLTFNRSSLAQSVFRIISLLIIWMLFANVSFNQFFLNPQLRQLTLIGLILAVLLNEVSSPIKTFSVIAVSDVLLVILLGFLYFKTASVNIWLILIDFLLANVLLLSKFIDEPHCRWIIYGFISGTGLVFLFNLSYHHYFSLVSLMYITLMIFANIFFSYYAFMKKGSQFSMIVICVLILLLCLTLEISFFKLLLITIVLAFYIFFESKVNQRNHEKRANVSRISFLLFSMFVVL</sequence>
<dbReference type="Proteomes" id="UP000051957">
    <property type="component" value="Unassembled WGS sequence"/>
</dbReference>
<evidence type="ECO:0000313" key="2">
    <source>
        <dbReference type="EMBL" id="KRM48012.1"/>
    </source>
</evidence>
<organism evidence="2 3">
    <name type="scientific">Lentilactobacillus parabuchneri DSM 5707 = NBRC 107865</name>
    <dbReference type="NCBI Taxonomy" id="1423784"/>
    <lineage>
        <taxon>Bacteria</taxon>
        <taxon>Bacillati</taxon>
        <taxon>Bacillota</taxon>
        <taxon>Bacilli</taxon>
        <taxon>Lactobacillales</taxon>
        <taxon>Lactobacillaceae</taxon>
        <taxon>Lentilactobacillus</taxon>
    </lineage>
</organism>
<dbReference type="AlphaFoldDB" id="A0A0R1ZA87"/>
<dbReference type="EMBL" id="AZGK01000001">
    <property type="protein sequence ID" value="KRM48012.1"/>
    <property type="molecule type" value="Genomic_DNA"/>
</dbReference>
<feature type="transmembrane region" description="Helical" evidence="1">
    <location>
        <begin position="15"/>
        <end position="36"/>
    </location>
</feature>
<feature type="transmembrane region" description="Helical" evidence="1">
    <location>
        <begin position="176"/>
        <end position="207"/>
    </location>
</feature>
<keyword evidence="1" id="KW-0812">Transmembrane</keyword>
<dbReference type="PATRIC" id="fig|1423784.4.peg.496"/>
<feature type="transmembrane region" description="Helical" evidence="1">
    <location>
        <begin position="118"/>
        <end position="137"/>
    </location>
</feature>
<evidence type="ECO:0000256" key="1">
    <source>
        <dbReference type="SAM" id="Phobius"/>
    </source>
</evidence>
<dbReference type="RefSeq" id="WP_404802709.1">
    <property type="nucleotide sequence ID" value="NZ_AZGK01000001.1"/>
</dbReference>
<keyword evidence="1" id="KW-0472">Membrane</keyword>
<comment type="caution">
    <text evidence="2">The sequence shown here is derived from an EMBL/GenBank/DDBJ whole genome shotgun (WGS) entry which is preliminary data.</text>
</comment>
<feature type="transmembrane region" description="Helical" evidence="1">
    <location>
        <begin position="143"/>
        <end position="164"/>
    </location>
</feature>
<name>A0A0R1ZA87_9LACO</name>
<gene>
    <name evidence="2" type="ORF">FC51_GL000501</name>
</gene>
<reference evidence="2 3" key="1">
    <citation type="journal article" date="2015" name="Genome Announc.">
        <title>Expanding the biotechnology potential of lactobacilli through comparative genomics of 213 strains and associated genera.</title>
        <authorList>
            <person name="Sun Z."/>
            <person name="Harris H.M."/>
            <person name="McCann A."/>
            <person name="Guo C."/>
            <person name="Argimon S."/>
            <person name="Zhang W."/>
            <person name="Yang X."/>
            <person name="Jeffery I.B."/>
            <person name="Cooney J.C."/>
            <person name="Kagawa T.F."/>
            <person name="Liu W."/>
            <person name="Song Y."/>
            <person name="Salvetti E."/>
            <person name="Wrobel A."/>
            <person name="Rasinkangas P."/>
            <person name="Parkhill J."/>
            <person name="Rea M.C."/>
            <person name="O'Sullivan O."/>
            <person name="Ritari J."/>
            <person name="Douillard F.P."/>
            <person name="Paul Ross R."/>
            <person name="Yang R."/>
            <person name="Briner A.E."/>
            <person name="Felis G.E."/>
            <person name="de Vos W.M."/>
            <person name="Barrangou R."/>
            <person name="Klaenhammer T.R."/>
            <person name="Caufield P.W."/>
            <person name="Cui Y."/>
            <person name="Zhang H."/>
            <person name="O'Toole P.W."/>
        </authorList>
    </citation>
    <scope>NUCLEOTIDE SEQUENCE [LARGE SCALE GENOMIC DNA]</scope>
    <source>
        <strain evidence="2 3">DSM 5707</strain>
    </source>
</reference>
<evidence type="ECO:0000313" key="3">
    <source>
        <dbReference type="Proteomes" id="UP000051957"/>
    </source>
</evidence>
<accession>A0A0R1ZA87</accession>
<protein>
    <submittedName>
        <fullName evidence="2">Uncharacterized protein</fullName>
    </submittedName>
</protein>
<proteinExistence type="predicted"/>
<keyword evidence="1" id="KW-1133">Transmembrane helix</keyword>